<accession>A0A1A8YHE7</accession>
<name>A0A1A8YHE7_PLAOA</name>
<gene>
    <name evidence="1" type="ORF">POVWA1_003330</name>
</gene>
<evidence type="ECO:0000313" key="1">
    <source>
        <dbReference type="EMBL" id="SBT30681.1"/>
    </source>
</evidence>
<dbReference type="EMBL" id="FLRD01000008">
    <property type="protein sequence ID" value="SBT30681.1"/>
    <property type="molecule type" value="Genomic_DNA"/>
</dbReference>
<sequence>MIRKAQNREEGQKRELYLYTQSPLTRFSRDEQGAGDVPKDSAVLGYPFLPFDFSQQLVCTKQCVENSKRGIRAYRYISHFAVNGWHVRAMHVPAQAIHAYKHEHVGCAFSGQPLAFD</sequence>
<protein>
    <submittedName>
        <fullName evidence="1">Uncharacterized protein</fullName>
    </submittedName>
</protein>
<evidence type="ECO:0000313" key="2">
    <source>
        <dbReference type="Proteomes" id="UP000078555"/>
    </source>
</evidence>
<dbReference type="AlphaFoldDB" id="A0A1A8YHE7"/>
<keyword evidence="2" id="KW-1185">Reference proteome</keyword>
<dbReference type="Proteomes" id="UP000078555">
    <property type="component" value="Unassembled WGS sequence"/>
</dbReference>
<organism evidence="1 2">
    <name type="scientific">Plasmodium ovale wallikeri</name>
    <dbReference type="NCBI Taxonomy" id="864142"/>
    <lineage>
        <taxon>Eukaryota</taxon>
        <taxon>Sar</taxon>
        <taxon>Alveolata</taxon>
        <taxon>Apicomplexa</taxon>
        <taxon>Aconoidasida</taxon>
        <taxon>Haemosporida</taxon>
        <taxon>Plasmodiidae</taxon>
        <taxon>Plasmodium</taxon>
        <taxon>Plasmodium (Plasmodium)</taxon>
    </lineage>
</organism>
<proteinExistence type="predicted"/>
<reference evidence="2" key="1">
    <citation type="submission" date="2016-05" db="EMBL/GenBank/DDBJ databases">
        <authorList>
            <person name="Naeem Raeece"/>
        </authorList>
    </citation>
    <scope>NUCLEOTIDE SEQUENCE [LARGE SCALE GENOMIC DNA]</scope>
</reference>